<protein>
    <recommendedName>
        <fullName evidence="2">AMP-activated protein kinase glycogen-binding domain-containing protein</fullName>
    </recommendedName>
</protein>
<comment type="caution">
    <text evidence="3">The sequence shown here is derived from an EMBL/GenBank/DDBJ whole genome shotgun (WGS) entry which is preliminary data.</text>
</comment>
<evidence type="ECO:0000256" key="1">
    <source>
        <dbReference type="ARBA" id="ARBA00022553"/>
    </source>
</evidence>
<dbReference type="CDD" id="cd02859">
    <property type="entry name" value="E_set_AMPKbeta_like_N"/>
    <property type="match status" value="1"/>
</dbReference>
<name>A0A1E5RLW5_9ASCO</name>
<evidence type="ECO:0000259" key="2">
    <source>
        <dbReference type="Pfam" id="PF16561"/>
    </source>
</evidence>
<dbReference type="InterPro" id="IPR032640">
    <property type="entry name" value="AMPK1_CBM"/>
</dbReference>
<dbReference type="SUPFAM" id="SSF81296">
    <property type="entry name" value="E set domains"/>
    <property type="match status" value="1"/>
</dbReference>
<dbReference type="Pfam" id="PF16561">
    <property type="entry name" value="AMPK1_CBM"/>
    <property type="match status" value="1"/>
</dbReference>
<evidence type="ECO:0000313" key="3">
    <source>
        <dbReference type="EMBL" id="OEJ87895.1"/>
    </source>
</evidence>
<dbReference type="EMBL" id="LPNL01000004">
    <property type="protein sequence ID" value="OEJ87895.1"/>
    <property type="molecule type" value="Genomic_DNA"/>
</dbReference>
<feature type="domain" description="AMP-activated protein kinase glycogen-binding" evidence="2">
    <location>
        <begin position="12"/>
        <end position="84"/>
    </location>
</feature>
<dbReference type="InterPro" id="IPR014756">
    <property type="entry name" value="Ig_E-set"/>
</dbReference>
<accession>A0A1E5RLW5</accession>
<proteinExistence type="predicted"/>
<keyword evidence="4" id="KW-1185">Reference proteome</keyword>
<sequence length="152" mass="17590">MCSVLIKFTDPRNLSIAGNFNNWTPQIMKYEPTSMSNFINIKPSINDKQIIFKFVYGNDWFTSTSYNTVKDSCNNINNFIDVDTQILNDNELPESSTLDAAISNDKEIVDSNEDSDTSDETHIDTTSHGTNDESIYYRVWVWIIEFFKQLFK</sequence>
<keyword evidence="1" id="KW-0597">Phosphoprotein</keyword>
<reference evidence="4" key="1">
    <citation type="journal article" date="2016" name="Genome Announc.">
        <title>Genome sequences of three species of Hanseniaspora isolated from spontaneous wine fermentations.</title>
        <authorList>
            <person name="Sternes P.R."/>
            <person name="Lee D."/>
            <person name="Kutyna D.R."/>
            <person name="Borneman A.R."/>
        </authorList>
    </citation>
    <scope>NUCLEOTIDE SEQUENCE [LARGE SCALE GENOMIC DNA]</scope>
    <source>
        <strain evidence="4">AWRI3578</strain>
    </source>
</reference>
<dbReference type="InterPro" id="IPR013783">
    <property type="entry name" value="Ig-like_fold"/>
</dbReference>
<dbReference type="OrthoDB" id="5976022at2759"/>
<dbReference type="Gene3D" id="2.60.40.10">
    <property type="entry name" value="Immunoglobulins"/>
    <property type="match status" value="1"/>
</dbReference>
<evidence type="ECO:0000313" key="4">
    <source>
        <dbReference type="Proteomes" id="UP000095605"/>
    </source>
</evidence>
<dbReference type="Proteomes" id="UP000095605">
    <property type="component" value="Unassembled WGS sequence"/>
</dbReference>
<dbReference type="AlphaFoldDB" id="A0A1E5RLW5"/>
<gene>
    <name evidence="3" type="ORF">AWRI3578_g1739</name>
</gene>
<organism evidence="3 4">
    <name type="scientific">Hanseniaspora opuntiae</name>
    <dbReference type="NCBI Taxonomy" id="211096"/>
    <lineage>
        <taxon>Eukaryota</taxon>
        <taxon>Fungi</taxon>
        <taxon>Dikarya</taxon>
        <taxon>Ascomycota</taxon>
        <taxon>Saccharomycotina</taxon>
        <taxon>Saccharomycetes</taxon>
        <taxon>Saccharomycodales</taxon>
        <taxon>Saccharomycodaceae</taxon>
        <taxon>Hanseniaspora</taxon>
    </lineage>
</organism>